<evidence type="ECO:0000256" key="2">
    <source>
        <dbReference type="SAM" id="SignalP"/>
    </source>
</evidence>
<dbReference type="RefSeq" id="WP_323305263.1">
    <property type="nucleotide sequence ID" value="NZ_JAYGHX010000004.1"/>
</dbReference>
<keyword evidence="4" id="KW-1185">Reference proteome</keyword>
<comment type="caution">
    <text evidence="3">The sequence shown here is derived from an EMBL/GenBank/DDBJ whole genome shotgun (WGS) entry which is preliminary data.</text>
</comment>
<name>A0ABU5RU00_9CYAN</name>
<accession>A0ABU5RU00</accession>
<evidence type="ECO:0000256" key="1">
    <source>
        <dbReference type="SAM" id="MobiDB-lite"/>
    </source>
</evidence>
<proteinExistence type="predicted"/>
<gene>
    <name evidence="3" type="ORF">VB738_08080</name>
</gene>
<feature type="signal peptide" evidence="2">
    <location>
        <begin position="1"/>
        <end position="30"/>
    </location>
</feature>
<dbReference type="SUPFAM" id="SSF69047">
    <property type="entry name" value="Hypothetical protein YjbJ"/>
    <property type="match status" value="1"/>
</dbReference>
<feature type="region of interest" description="Disordered" evidence="1">
    <location>
        <begin position="98"/>
        <end position="117"/>
    </location>
</feature>
<feature type="chain" id="PRO_5047141251" evidence="2">
    <location>
        <begin position="31"/>
        <end position="117"/>
    </location>
</feature>
<dbReference type="Proteomes" id="UP001304461">
    <property type="component" value="Unassembled WGS sequence"/>
</dbReference>
<evidence type="ECO:0000313" key="3">
    <source>
        <dbReference type="EMBL" id="MEA5391219.1"/>
    </source>
</evidence>
<evidence type="ECO:0000313" key="4">
    <source>
        <dbReference type="Proteomes" id="UP001304461"/>
    </source>
</evidence>
<reference evidence="3 4" key="1">
    <citation type="submission" date="2023-12" db="EMBL/GenBank/DDBJ databases">
        <title>Baltic Sea Cyanobacteria.</title>
        <authorList>
            <person name="Delbaje E."/>
            <person name="Fewer D.P."/>
            <person name="Shishido T.K."/>
        </authorList>
    </citation>
    <scope>NUCLEOTIDE SEQUENCE [LARGE SCALE GENOMIC DNA]</scope>
    <source>
        <strain evidence="3 4">UHCC 0139</strain>
    </source>
</reference>
<dbReference type="EMBL" id="JAYGHX010000004">
    <property type="protein sequence ID" value="MEA5391219.1"/>
    <property type="molecule type" value="Genomic_DNA"/>
</dbReference>
<organism evidence="3 4">
    <name type="scientific">Cyanobium gracile UHCC 0139</name>
    <dbReference type="NCBI Taxonomy" id="3110308"/>
    <lineage>
        <taxon>Bacteria</taxon>
        <taxon>Bacillati</taxon>
        <taxon>Cyanobacteriota</taxon>
        <taxon>Cyanophyceae</taxon>
        <taxon>Synechococcales</taxon>
        <taxon>Prochlorococcaceae</taxon>
        <taxon>Cyanobium</taxon>
    </lineage>
</organism>
<keyword evidence="2" id="KW-0732">Signal</keyword>
<sequence>MRIRIRQRLFTLASMAAMVISLMIQWPAMAMASHAPSLTPVALATMSDKMSAKAKEAEGKMESAYGEITGDTGHQVKGKAKQVQASAMNAAEAVKDGTRDVARKASDATDKLANKIK</sequence>
<protein>
    <submittedName>
        <fullName evidence="3">CsbD family protein</fullName>
    </submittedName>
</protein>
<dbReference type="InterPro" id="IPR036629">
    <property type="entry name" value="YjbJ_sf"/>
</dbReference>